<protein>
    <recommendedName>
        <fullName evidence="4">Tissue inhibitor of metalloproteinase</fullName>
    </recommendedName>
</protein>
<evidence type="ECO:0008006" key="4">
    <source>
        <dbReference type="Google" id="ProtNLM"/>
    </source>
</evidence>
<keyword evidence="3" id="KW-1185">Reference proteome</keyword>
<organism evidence="2 3">
    <name type="scientific">Hyphococcus flavus</name>
    <dbReference type="NCBI Taxonomy" id="1866326"/>
    <lineage>
        <taxon>Bacteria</taxon>
        <taxon>Pseudomonadati</taxon>
        <taxon>Pseudomonadota</taxon>
        <taxon>Alphaproteobacteria</taxon>
        <taxon>Parvularculales</taxon>
        <taxon>Parvularculaceae</taxon>
        <taxon>Hyphococcus</taxon>
    </lineage>
</organism>
<evidence type="ECO:0000313" key="2">
    <source>
        <dbReference type="EMBL" id="WDI30396.1"/>
    </source>
</evidence>
<evidence type="ECO:0000256" key="1">
    <source>
        <dbReference type="SAM" id="SignalP"/>
    </source>
</evidence>
<name>A0AAE9ZGG0_9PROT</name>
<dbReference type="EMBL" id="CP118166">
    <property type="protein sequence ID" value="WDI30396.1"/>
    <property type="molecule type" value="Genomic_DNA"/>
</dbReference>
<feature type="chain" id="PRO_5042121834" description="Tissue inhibitor of metalloproteinase" evidence="1">
    <location>
        <begin position="22"/>
        <end position="145"/>
    </location>
</feature>
<dbReference type="Gene3D" id="2.40.50.120">
    <property type="match status" value="1"/>
</dbReference>
<proteinExistence type="predicted"/>
<dbReference type="Proteomes" id="UP001214043">
    <property type="component" value="Chromosome"/>
</dbReference>
<dbReference type="AlphaFoldDB" id="A0AAE9ZGG0"/>
<evidence type="ECO:0000313" key="3">
    <source>
        <dbReference type="Proteomes" id="UP001214043"/>
    </source>
</evidence>
<gene>
    <name evidence="2" type="ORF">PUV54_10545</name>
</gene>
<accession>A0AAE9ZGG0</accession>
<dbReference type="RefSeq" id="WP_274492198.1">
    <property type="nucleotide sequence ID" value="NZ_CP118166.1"/>
</dbReference>
<sequence>MFRSLFATISVLFLFTSQAIACSCAQFESIEEHVGISDVIFIGAAEKTGRTLSGLFGSEYNRSTRFSVAEMLKGEKDEKLFVTHYLSLDYGANCGLTFEKGVEYLVFAFRRQNGSLTTHSCMRTRKKSEFPDGLLEEYREVINPG</sequence>
<feature type="signal peptide" evidence="1">
    <location>
        <begin position="1"/>
        <end position="21"/>
    </location>
</feature>
<dbReference type="SUPFAM" id="SSF50242">
    <property type="entry name" value="TIMP-like"/>
    <property type="match status" value="1"/>
</dbReference>
<reference evidence="2" key="1">
    <citation type="submission" date="2023-02" db="EMBL/GenBank/DDBJ databases">
        <title>Genome sequence of Hyphococcus flavus.</title>
        <authorList>
            <person name="Rong J.-C."/>
            <person name="Zhao Q."/>
            <person name="Yi M."/>
            <person name="Wu J.-Y."/>
        </authorList>
    </citation>
    <scope>NUCLEOTIDE SEQUENCE</scope>
    <source>
        <strain evidence="2">MCCC 1K03223</strain>
    </source>
</reference>
<keyword evidence="1" id="KW-0732">Signal</keyword>
<dbReference type="InterPro" id="IPR008993">
    <property type="entry name" value="TIMP-like_OB-fold"/>
</dbReference>
<dbReference type="PROSITE" id="PS51257">
    <property type="entry name" value="PROKAR_LIPOPROTEIN"/>
    <property type="match status" value="1"/>
</dbReference>
<dbReference type="KEGG" id="hfl:PUV54_10545"/>